<protein>
    <recommendedName>
        <fullName evidence="2">Glycosyl hydrolase 36 catalytic domain-containing protein</fullName>
    </recommendedName>
</protein>
<dbReference type="Gene3D" id="1.50.10.10">
    <property type="match status" value="1"/>
</dbReference>
<proteinExistence type="predicted"/>
<dbReference type="AlphaFoldDB" id="A0A0W8FYI9"/>
<comment type="caution">
    <text evidence="1">The sequence shown here is derived from an EMBL/GenBank/DDBJ whole genome shotgun (WGS) entry which is preliminary data.</text>
</comment>
<organism evidence="1">
    <name type="scientific">hydrocarbon metagenome</name>
    <dbReference type="NCBI Taxonomy" id="938273"/>
    <lineage>
        <taxon>unclassified sequences</taxon>
        <taxon>metagenomes</taxon>
        <taxon>ecological metagenomes</taxon>
    </lineage>
</organism>
<dbReference type="SUPFAM" id="SSF48208">
    <property type="entry name" value="Six-hairpin glycosidases"/>
    <property type="match status" value="1"/>
</dbReference>
<dbReference type="InterPro" id="IPR012341">
    <property type="entry name" value="6hp_glycosidase-like_sf"/>
</dbReference>
<evidence type="ECO:0000313" key="1">
    <source>
        <dbReference type="EMBL" id="KUG25873.1"/>
    </source>
</evidence>
<name>A0A0W8FYI9_9ZZZZ</name>
<sequence length="848" mass="97620">MIIRKSLILILLFSIIILSEDETNSLKIKSSYEVGQIEVGGPYVGIEIHKSFPMINRISFYYPVANSIDISEDYWKRENYRIMSMGLKIGNEPKFILEEEAWKVLQTPYDVEFHKNIFNSEIKIKYEFLKTKPAVAADFIITNNSDSSKTYEVYLRFETILRTSHTYDLFDSGISRISDDKKLLTVEYDFLQTGNSKIFFYNVGEQPEYTLLNIDMENFANPDEYWLKSNQPYESSTKNSNSYAIFIYSKELQPGESMNITQLIGSTKIDESKEVIDYSSKNYKKEIDDYKNYILTNSVNKEVIKTGDPKFDFTTDWALAVLKTNAHYIDSIIAPMPAQAQYNFYFTHDVLVTDLAAVNFDLERVKNDLEFIMSLANEEYVIPHAYYWKDTEYKTEFADHDNWNNFWLNIVTASYLRSSDDKSFVEKLYPYLTKSIETALLTIGEDSLMWSFRPDWWDIGKLYGPKVYMTALAARTIEDYIFISTKLGLNIDELGKYEKLATGLKENMVQKLWSDEYKFLMNYYEPGKLDPHYYIGSLVPAYMGMLDHQKTTELVKTAKNNMVDEKVGIYNAFPMDFQTLGDYLKFSGNEAGDVYYYFNGGIWPQGNAWYTLALIRNGQKDEALKFIKNVMTLDGLMNGPNGQPAMYEVRNGNKNDPSEYGKVDKPQFLWAGAWYLNCLYNLLFINNDSWNITFDPYLPEGIKTVSGTLNIAGNKANIEVSGIGEEVGSVYYDSVFYPSLVYPSELKKIEKVQINLGEAKFPIVSASNSVLNSAEIADDKLVIKISAFNGHKNKTEIISPWKPESIQLNSVTRADLITVESDNGSFKIQIEFKHNSTSEEVIMVKFKR</sequence>
<dbReference type="GO" id="GO:0005975">
    <property type="term" value="P:carbohydrate metabolic process"/>
    <property type="evidence" value="ECO:0007669"/>
    <property type="project" value="InterPro"/>
</dbReference>
<dbReference type="InterPro" id="IPR008928">
    <property type="entry name" value="6-hairpin_glycosidase_sf"/>
</dbReference>
<dbReference type="EMBL" id="LNQE01000584">
    <property type="protein sequence ID" value="KUG25873.1"/>
    <property type="molecule type" value="Genomic_DNA"/>
</dbReference>
<gene>
    <name evidence="1" type="ORF">ASZ90_004296</name>
</gene>
<evidence type="ECO:0008006" key="2">
    <source>
        <dbReference type="Google" id="ProtNLM"/>
    </source>
</evidence>
<accession>A0A0W8FYI9</accession>
<reference evidence="1" key="1">
    <citation type="journal article" date="2015" name="Proc. Natl. Acad. Sci. U.S.A.">
        <title>Networks of energetic and metabolic interactions define dynamics in microbial communities.</title>
        <authorList>
            <person name="Embree M."/>
            <person name="Liu J.K."/>
            <person name="Al-Bassam M.M."/>
            <person name="Zengler K."/>
        </authorList>
    </citation>
    <scope>NUCLEOTIDE SEQUENCE</scope>
</reference>